<keyword evidence="2" id="KW-1185">Reference proteome</keyword>
<accession>F8QJ55</accession>
<dbReference type="InParanoid" id="F8QJ55"/>
<dbReference type="Proteomes" id="UP000008063">
    <property type="component" value="Unassembled WGS sequence"/>
</dbReference>
<protein>
    <submittedName>
        <fullName evidence="1">Uncharacterized protein</fullName>
    </submittedName>
</protein>
<dbReference type="STRING" id="936435.F8QJ55"/>
<organism evidence="2">
    <name type="scientific">Serpula lacrymans var. lacrymans (strain S7.3)</name>
    <name type="common">Dry rot fungus</name>
    <dbReference type="NCBI Taxonomy" id="936435"/>
    <lineage>
        <taxon>Eukaryota</taxon>
        <taxon>Fungi</taxon>
        <taxon>Dikarya</taxon>
        <taxon>Basidiomycota</taxon>
        <taxon>Agaricomycotina</taxon>
        <taxon>Agaricomycetes</taxon>
        <taxon>Agaricomycetidae</taxon>
        <taxon>Boletales</taxon>
        <taxon>Coniophorineae</taxon>
        <taxon>Serpulaceae</taxon>
        <taxon>Serpula</taxon>
    </lineage>
</organism>
<reference evidence="2" key="1">
    <citation type="journal article" date="2011" name="Science">
        <title>The plant cell wall-decomposing machinery underlies the functional diversity of forest fungi.</title>
        <authorList>
            <person name="Eastwood D.C."/>
            <person name="Floudas D."/>
            <person name="Binder M."/>
            <person name="Majcherczyk A."/>
            <person name="Schneider P."/>
            <person name="Aerts A."/>
            <person name="Asiegbu F.O."/>
            <person name="Baker S.E."/>
            <person name="Barry K."/>
            <person name="Bendiksby M."/>
            <person name="Blumentritt M."/>
            <person name="Coutinho P.M."/>
            <person name="Cullen D."/>
            <person name="de Vries R.P."/>
            <person name="Gathman A."/>
            <person name="Goodell B."/>
            <person name="Henrissat B."/>
            <person name="Ihrmark K."/>
            <person name="Kauserud H."/>
            <person name="Kohler A."/>
            <person name="LaButti K."/>
            <person name="Lapidus A."/>
            <person name="Lavin J.L."/>
            <person name="Lee Y.-H."/>
            <person name="Lindquist E."/>
            <person name="Lilly W."/>
            <person name="Lucas S."/>
            <person name="Morin E."/>
            <person name="Murat C."/>
            <person name="Oguiza J.A."/>
            <person name="Park J."/>
            <person name="Pisabarro A.G."/>
            <person name="Riley R."/>
            <person name="Rosling A."/>
            <person name="Salamov A."/>
            <person name="Schmidt O."/>
            <person name="Schmutz J."/>
            <person name="Skrede I."/>
            <person name="Stenlid J."/>
            <person name="Wiebenga A."/>
            <person name="Xie X."/>
            <person name="Kuees U."/>
            <person name="Hibbett D.S."/>
            <person name="Hoffmeister D."/>
            <person name="Hoegberg N."/>
            <person name="Martin F."/>
            <person name="Grigoriev I.V."/>
            <person name="Watkinson S.C."/>
        </authorList>
    </citation>
    <scope>NUCLEOTIDE SEQUENCE [LARGE SCALE GENOMIC DNA]</scope>
    <source>
        <strain evidence="2">strain S7.3</strain>
    </source>
</reference>
<evidence type="ECO:0000313" key="2">
    <source>
        <dbReference type="Proteomes" id="UP000008063"/>
    </source>
</evidence>
<name>F8QJ55_SERL3</name>
<sequence length="273" mass="30775">MDVDSNLDASEDVLLEVQKPTIGQNQYKNCRIYIAFMMMEGPKDDQHVNAILTQYHHDNITGRKLISKLLASEHGISMSEATVARRRLQLGLLGSTNTIKALTVLQKRQLVMDQLAQDPLNCCGPCIICEAIVAETEMVLLSGVRDQWSGKWLGLWVVPNNRLKTTIGYPVPFSCVCLFKIQQIVGVEYFSPHLSPDELPAHRFLKSVHNITIEHGWHSLRIQWGDNLMKAVADDVIGPSPYGQLHCVRELSLKVKERQRGARKGNAAWHFKV</sequence>
<dbReference type="EMBL" id="GL945549">
    <property type="protein sequence ID" value="EGN91665.1"/>
    <property type="molecule type" value="Genomic_DNA"/>
</dbReference>
<proteinExistence type="predicted"/>
<dbReference type="AlphaFoldDB" id="F8QJ55"/>
<dbReference type="HOGENOM" id="CLU_1020008_0_0_1"/>
<evidence type="ECO:0000313" key="1">
    <source>
        <dbReference type="EMBL" id="EGN91665.1"/>
    </source>
</evidence>
<gene>
    <name evidence="1" type="ORF">SERLA73DRAFT_157463</name>
</gene>